<dbReference type="EMBL" id="CP119075">
    <property type="protein sequence ID" value="WED64206.1"/>
    <property type="molecule type" value="Genomic_DNA"/>
</dbReference>
<dbReference type="Proteomes" id="UP001218638">
    <property type="component" value="Chromosome"/>
</dbReference>
<organism evidence="1 2">
    <name type="scientific">Synoicihabitans lomoniglobus</name>
    <dbReference type="NCBI Taxonomy" id="2909285"/>
    <lineage>
        <taxon>Bacteria</taxon>
        <taxon>Pseudomonadati</taxon>
        <taxon>Verrucomicrobiota</taxon>
        <taxon>Opitutia</taxon>
        <taxon>Opitutales</taxon>
        <taxon>Opitutaceae</taxon>
        <taxon>Synoicihabitans</taxon>
    </lineage>
</organism>
<dbReference type="InterPro" id="IPR017853">
    <property type="entry name" value="GH"/>
</dbReference>
<evidence type="ECO:0000313" key="1">
    <source>
        <dbReference type="EMBL" id="WED64206.1"/>
    </source>
</evidence>
<dbReference type="KEGG" id="slom:PXH66_17860"/>
<dbReference type="InterPro" id="IPR013785">
    <property type="entry name" value="Aldolase_TIM"/>
</dbReference>
<dbReference type="SUPFAM" id="SSF51445">
    <property type="entry name" value="(Trans)glycosidases"/>
    <property type="match status" value="1"/>
</dbReference>
<dbReference type="RefSeq" id="WP_330931130.1">
    <property type="nucleotide sequence ID" value="NZ_CP119075.1"/>
</dbReference>
<accession>A0AAF0CN66</accession>
<name>A0AAF0CN66_9BACT</name>
<dbReference type="AlphaFoldDB" id="A0AAF0CN66"/>
<reference evidence="1" key="1">
    <citation type="submission" date="2023-03" db="EMBL/GenBank/DDBJ databases">
        <title>Lomoglobus Profundus gen. nov., sp. nov., a novel member of the phylum Verrucomicrobia, isolated from deep-marine sediment of South China Sea.</title>
        <authorList>
            <person name="Ahmad T."/>
            <person name="Ishaq S.E."/>
            <person name="Wang F."/>
        </authorList>
    </citation>
    <scope>NUCLEOTIDE SEQUENCE</scope>
    <source>
        <strain evidence="1">LMO-M01</strain>
    </source>
</reference>
<protein>
    <recommendedName>
        <fullName evidence="3">Alpha-galactosidase</fullName>
    </recommendedName>
</protein>
<evidence type="ECO:0008006" key="3">
    <source>
        <dbReference type="Google" id="ProtNLM"/>
    </source>
</evidence>
<gene>
    <name evidence="1" type="ORF">PXH66_17860</name>
</gene>
<keyword evidence="2" id="KW-1185">Reference proteome</keyword>
<dbReference type="Gene3D" id="3.20.20.70">
    <property type="entry name" value="Aldolase class I"/>
    <property type="match status" value="1"/>
</dbReference>
<proteinExistence type="predicted"/>
<sequence length="721" mass="78769">MPTSDLNFSLRHATFEFGWNLTTDRARLTRRQDASAVVWEGTLLPLFWLQSKDGTRRAIKATAAAETTELHATGGRIGLALADLGTGQLTVAVDADRGGLRFENLTLNWAPDQSAPAIISIHYGADILTPEQRLAAPTLARPFWPNWRAEGFGLPGAKTAPMQSFFRSWDFGQADIALGSFGPAMGTPYGAAFPRPVYGAGLGGRHGWLWCGAGDPPDGALTLQVRACSGSLEWRLREDLWGAPAEHERTWTAPLTLRWADTLWTAIRDTFRAFSVHDRPRASHQKSFWGTWGDFRAGIYDLPSTADRAVDEVGANVLCIDDPWETFKGSCAPDPAKLPRFDADLAYIRQRGLGLGIWMPIAWIADPEAVGLTADDLLLNRDGNPIRANWANDPLEGLNAPCCLDPSSAAARQFLVERTHRVMRDYRPSLLKLDFGYGVPGPDGCAPRNPALRGERLSLALAQVIADAAREIDPTVTILGYALHPRWDAVQDQLSLDDLGDAGTAEAAAHRQWSVWAALVGARGLAIMGSSGYDWAADPDVLLDSAILGAPGANLPRLTETGDPVLAATMARRRAITRWHRPARAWEPLWLNSDIGQIGVDPDARSWGRNERGEDGALRLTALALRDPLANPTASLPHLAWTGRWAVLSLTNDDVFTANEVVLVPFDDGRLELARSTRPKRIVAVGNDEETEFATWQWNAGVLRVEYVATAEPWLGLRVIS</sequence>
<evidence type="ECO:0000313" key="2">
    <source>
        <dbReference type="Proteomes" id="UP001218638"/>
    </source>
</evidence>